<dbReference type="InterPro" id="IPR002932">
    <property type="entry name" value="Glu_synthdom"/>
</dbReference>
<evidence type="ECO:0000256" key="2">
    <source>
        <dbReference type="ARBA" id="ARBA00001974"/>
    </source>
</evidence>
<keyword evidence="11" id="KW-0274">FAD</keyword>
<dbReference type="NCBIfam" id="TIGR01317">
    <property type="entry name" value="GOGAT_sm_gam"/>
    <property type="match status" value="1"/>
</dbReference>
<reference evidence="24 25" key="2">
    <citation type="submission" date="2024-05" db="EMBL/GenBank/DDBJ databases">
        <authorList>
            <person name="Chen Y."/>
            <person name="Shah S."/>
            <person name="Dougan E. K."/>
            <person name="Thang M."/>
            <person name="Chan C."/>
        </authorList>
    </citation>
    <scope>NUCLEOTIDE SEQUENCE [LARGE SCALE GENOMIC DNA]</scope>
</reference>
<evidence type="ECO:0000256" key="5">
    <source>
        <dbReference type="ARBA" id="ARBA00004944"/>
    </source>
</evidence>
<dbReference type="InterPro" id="IPR028261">
    <property type="entry name" value="DPD_II"/>
</dbReference>
<accession>A0A9P1FCW0</accession>
<dbReference type="Gene3D" id="1.10.1060.10">
    <property type="entry name" value="Alpha-helical ferredoxin"/>
    <property type="match status" value="1"/>
</dbReference>
<dbReference type="InterPro" id="IPR051394">
    <property type="entry name" value="Glutamate_Synthase"/>
</dbReference>
<dbReference type="PANTHER" id="PTHR43100:SF1">
    <property type="entry name" value="GLUTAMATE SYNTHASE [NADPH] SMALL CHAIN"/>
    <property type="match status" value="1"/>
</dbReference>
<feature type="binding site" evidence="20">
    <location>
        <position position="1107"/>
    </location>
    <ligand>
        <name>[3Fe-4S] cluster</name>
        <dbReference type="ChEBI" id="CHEBI:21137"/>
    </ligand>
</feature>
<feature type="domain" description="Glutamine amidotransferase type-2" evidence="22">
    <location>
        <begin position="1"/>
        <end position="391"/>
    </location>
</feature>
<dbReference type="FunFam" id="3.60.20.10:FF:000001">
    <property type="entry name" value="Glutamate synthase, large subunit"/>
    <property type="match status" value="1"/>
</dbReference>
<sequence length="1977" mass="218946">MHGRASHDIVRHGIEILANITHRGAAGCDPCTGDGAGLLMQMPDGFLRAVVKDLGFKLPKKGDYAAGLMFLPTREDERQHCEQRFEALVAEEGQKFLGWRDVPVDNREIGRVARGVEPVIRQVFVARGESTPEDMFEWKLYVIRKRLEIEIGQSDLVQNEYCYIPSLSSRVMVYKGLLLAHQVDQYYTDLADERMETALALVHQRYSTNTFPTWDLAQPFRFLAHNGEINTLRGNVNWMHAREDMLASERYGDDLQKILPICTPQASDSAIFDNALELLVVTGRSLAQAMSMLIPEPWANHESMSDEKKAYYEYQACLMEPWDGPASMAFTDGTAIGAVLDRNGLRPSRYWVTKNGLVVMASEAGVLDIKPSDVESKGRLQPGRMFLVDTAQGRIITDEEIKNSLAATNPYRKWIDENQLRLDQLPEPRTNGQSTNGTPQASHLAQQRAFGYTLEDLRIILEPMVADAKEPIGSMGNDTPLAVLSDRPQLLYSYFKQLFAQVTNPPLDAIREELVTSLITTIGSEGNLLEETSEQCRLLRLDQPVVTNAELQKIKQLDQPGLKSRTLSILFDRKKGAEGMRQRLEELRQEATKAIEEGVTIIILSDRGVSEKDAAIPALLATGGVHHHLIREGTRTHCGLVVESGEPREVHHYALLTGYGAGAVNPYLAFATIRQLQREGYISEEFSDEKLDARYIKAINQGLLKVMSKMGISTQQSYRGAQIFEAIGLNQEFIDEYFSWTPSRISGIGLESVAEESFKRHDHAFPPKHVPEVLGLDVGGHYQWRRKGESHVMSPEVVAKLQESSRLNDRKKFREFSDLIDKQDKKLLNLRGLLEFKTLPEPIPLEEVEPAEAIVKRFATGAMSYGSISREAHETLAIAMNRMGAKSNTGEGGEDPVRFKVDSTGDLRRSAIKQVASGRFGVTSEYLVNADELQIKMAQGAKPGEGGQLPGHKVDREIGRIRKSTPGVGLISPPPHHDIYSIEDLAQLIHDLKNANRDARVSVKLVAEVGVGTVAAGVSKGKSDVVLISGYDGGTGASPQTSIKHAGLPWELGLAETHQVLVMNDLRGRIVVQTDGLIRTGRDVAIATLLGAEEWGVASAALVVVGCIMMRKCHENTCPVGIATQNAELRKKFMGKPEWVVNYFMMMAEELREIMASLGFRTINEMVGRVDMLDARQAIEHHKARGLDFSTILHKPQVPENIKTYCADRQDHGIEDSLDMRVLLKECEPALTSGKPVKVTSDIRNINRTVGTILSSEVTKKYGHEGLPEDTIQITFKGSAGQSLMAFGAPGITVRVEGDVNDYCGKGLSGGKVIVYPSSESSFVAEDNIIAGNVILYGATAGEVYLNGKVGERFCVRNSGASAVVEGVGDHGCEYMTGGYAVILGRTGRNFAAGMSGGIAYVLDEEGNFANHVNMEMVELEDMSDPEDQQRVRQLIEHHVEYTGSARGQSVLDNWDQSIEKFVKVMPIDYKRALEELRREEQVAAPLEEHDRAKVSKEPPKERLNHYNEFLQILPEDELSRQGARCMDCGVPFCHTGCPLGNIIPDWNDLVYRHRWEEALHRLHATNNFPEFTGRICPAPCEAACVLGINEDPVSIKQIEVSIADRGFKEGWIKPEPPETRTGKKVAVVGSGPAGMAAAQQLNRAGHQVTVFERDDRPGGLLMYGIPDFKLEKSRVWRRVEQMEAEGIEFRCSVNVGKDVTIADLKKDYDAVLLCLGSTQPRDLPIPGRELDGVHFAMEFLPQQNKRNQGDEIPEDVSILATGKDVIIIGGGDTGSDCTGTSNRHRANSVTQFELLPKPPDVGEYPRAEQRPQNTPWPSWPVILRTSTSHEEGCDRHWSLLTKEFLADDQGRVKGLTTVEIEWAPDENGRMGFKEVEGTQKEWPCQLVLLAMGFVGPQRSGPIDELKVDLDGRGNIQADENYQTSVEGIFAAGDARRGQSLVVWAIHEGREAARAVDHYLMGVSNLPSVNAGDFAWQ</sequence>
<dbReference type="Gene3D" id="3.20.20.70">
    <property type="entry name" value="Aldolase class I"/>
    <property type="match status" value="2"/>
</dbReference>
<keyword evidence="17 20" id="KW-0003">3Fe-4S</keyword>
<protein>
    <recommendedName>
        <fullName evidence="18">glutamate synthase (NADH)</fullName>
        <ecNumber evidence="18">1.4.1.14</ecNumber>
    </recommendedName>
</protein>
<dbReference type="PROSITE" id="PS51278">
    <property type="entry name" value="GATASE_TYPE_2"/>
    <property type="match status" value="1"/>
</dbReference>
<dbReference type="FunFam" id="3.50.50.60:FF:000124">
    <property type="entry name" value="Glutamate synthase small subunit"/>
    <property type="match status" value="1"/>
</dbReference>
<dbReference type="Gene3D" id="3.60.20.10">
    <property type="entry name" value="Glutamine Phosphoribosylpyrophosphate, subunit 1, domain 1"/>
    <property type="match status" value="1"/>
</dbReference>
<dbReference type="OrthoDB" id="4327079at2759"/>
<evidence type="ECO:0000256" key="15">
    <source>
        <dbReference type="ARBA" id="ARBA00023014"/>
    </source>
</evidence>
<dbReference type="GO" id="GO:0010181">
    <property type="term" value="F:FMN binding"/>
    <property type="evidence" value="ECO:0007669"/>
    <property type="project" value="InterPro"/>
</dbReference>
<dbReference type="CDD" id="cd00713">
    <property type="entry name" value="GltS"/>
    <property type="match status" value="1"/>
</dbReference>
<dbReference type="SUPFAM" id="SSF46548">
    <property type="entry name" value="alpha-helical ferredoxin"/>
    <property type="match status" value="1"/>
</dbReference>
<evidence type="ECO:0000256" key="4">
    <source>
        <dbReference type="ARBA" id="ARBA00004909"/>
    </source>
</evidence>
<keyword evidence="12" id="KW-0315">Glutamine amidotransferase</keyword>
<dbReference type="SUPFAM" id="SSF51971">
    <property type="entry name" value="Nucleotide-binding domain"/>
    <property type="match status" value="2"/>
</dbReference>
<evidence type="ECO:0000256" key="21">
    <source>
        <dbReference type="SAM" id="MobiDB-lite"/>
    </source>
</evidence>
<dbReference type="InterPro" id="IPR029055">
    <property type="entry name" value="Ntn_hydrolases_N"/>
</dbReference>
<keyword evidence="16" id="KW-0314">Glutamate biosynthesis</keyword>
<evidence type="ECO:0000256" key="13">
    <source>
        <dbReference type="ARBA" id="ARBA00023002"/>
    </source>
</evidence>
<dbReference type="GO" id="GO:0016040">
    <property type="term" value="F:glutamate synthase (NADH) activity"/>
    <property type="evidence" value="ECO:0007669"/>
    <property type="project" value="UniProtKB-EC"/>
</dbReference>
<dbReference type="InterPro" id="IPR023753">
    <property type="entry name" value="FAD/NAD-binding_dom"/>
</dbReference>
<dbReference type="Gene3D" id="3.50.50.60">
    <property type="entry name" value="FAD/NAD(P)-binding domain"/>
    <property type="match status" value="2"/>
</dbReference>
<comment type="pathway">
    <text evidence="3">Energy metabolism; nitrogen metabolism.</text>
</comment>
<keyword evidence="10" id="KW-0479">Metal-binding</keyword>
<dbReference type="PANTHER" id="PTHR43100">
    <property type="entry name" value="GLUTAMATE SYNTHASE [NADPH] SMALL CHAIN"/>
    <property type="match status" value="1"/>
</dbReference>
<evidence type="ECO:0000256" key="9">
    <source>
        <dbReference type="ARBA" id="ARBA00022643"/>
    </source>
</evidence>
<dbReference type="InterPro" id="IPR002489">
    <property type="entry name" value="Glu_synth_asu_C"/>
</dbReference>
<comment type="caution">
    <text evidence="23">The sequence shown here is derived from an EMBL/GenBank/DDBJ whole genome shotgun (WGS) entry which is preliminary data.</text>
</comment>
<dbReference type="InterPro" id="IPR009051">
    <property type="entry name" value="Helical_ferredxn"/>
</dbReference>
<organism evidence="23">
    <name type="scientific">Cladocopium goreaui</name>
    <dbReference type="NCBI Taxonomy" id="2562237"/>
    <lineage>
        <taxon>Eukaryota</taxon>
        <taxon>Sar</taxon>
        <taxon>Alveolata</taxon>
        <taxon>Dinophyceae</taxon>
        <taxon>Suessiales</taxon>
        <taxon>Symbiodiniaceae</taxon>
        <taxon>Cladocopium</taxon>
    </lineage>
</organism>
<evidence type="ECO:0000256" key="12">
    <source>
        <dbReference type="ARBA" id="ARBA00022962"/>
    </source>
</evidence>
<gene>
    <name evidence="23" type="ORF">C1SCF055_LOCUS729</name>
</gene>
<evidence type="ECO:0000256" key="8">
    <source>
        <dbReference type="ARBA" id="ARBA00022630"/>
    </source>
</evidence>
<dbReference type="GO" id="GO:0005506">
    <property type="term" value="F:iron ion binding"/>
    <property type="evidence" value="ECO:0007669"/>
    <property type="project" value="InterPro"/>
</dbReference>
<dbReference type="GO" id="GO:0016639">
    <property type="term" value="F:oxidoreductase activity, acting on the CH-NH2 group of donors, NAD or NADP as acceptor"/>
    <property type="evidence" value="ECO:0007669"/>
    <property type="project" value="InterPro"/>
</dbReference>
<dbReference type="PIRSF" id="PIRSF000187">
    <property type="entry name" value="GOGAT"/>
    <property type="match status" value="1"/>
</dbReference>
<dbReference type="Gene3D" id="2.160.20.60">
    <property type="entry name" value="Glutamate synthase, alpha subunit, C-terminal domain"/>
    <property type="match status" value="1"/>
</dbReference>
<keyword evidence="9" id="KW-0288">FMN</keyword>
<dbReference type="EC" id="1.4.1.14" evidence="18"/>
<dbReference type="FunFam" id="3.20.20.70:FF:000031">
    <property type="entry name" value="Glutamate synthase 1 [NADH]"/>
    <property type="match status" value="1"/>
</dbReference>
<evidence type="ECO:0000256" key="7">
    <source>
        <dbReference type="ARBA" id="ARBA00022605"/>
    </source>
</evidence>
<evidence type="ECO:0000256" key="1">
    <source>
        <dbReference type="ARBA" id="ARBA00001917"/>
    </source>
</evidence>
<dbReference type="Pfam" id="PF14691">
    <property type="entry name" value="Fer4_20"/>
    <property type="match status" value="1"/>
</dbReference>
<dbReference type="CDD" id="cd00982">
    <property type="entry name" value="gltB_C"/>
    <property type="match status" value="1"/>
</dbReference>
<dbReference type="PRINTS" id="PR00419">
    <property type="entry name" value="ADXRDTASE"/>
</dbReference>
<evidence type="ECO:0000256" key="17">
    <source>
        <dbReference type="ARBA" id="ARBA00023291"/>
    </source>
</evidence>
<evidence type="ECO:0000256" key="14">
    <source>
        <dbReference type="ARBA" id="ARBA00023004"/>
    </source>
</evidence>
<evidence type="ECO:0000313" key="23">
    <source>
        <dbReference type="EMBL" id="CAI3972139.1"/>
    </source>
</evidence>
<dbReference type="Pfam" id="PF00310">
    <property type="entry name" value="GATase_2"/>
    <property type="match status" value="1"/>
</dbReference>
<evidence type="ECO:0000256" key="18">
    <source>
        <dbReference type="ARBA" id="ARBA00024383"/>
    </source>
</evidence>
<evidence type="ECO:0000256" key="6">
    <source>
        <dbReference type="ARBA" id="ARBA00009716"/>
    </source>
</evidence>
<keyword evidence="13" id="KW-0560">Oxidoreductase</keyword>
<feature type="binding site" evidence="20">
    <location>
        <position position="1113"/>
    </location>
    <ligand>
        <name>[3Fe-4S] cluster</name>
        <dbReference type="ChEBI" id="CHEBI:21137"/>
    </ligand>
</feature>
<dbReference type="InterPro" id="IPR017932">
    <property type="entry name" value="GATase_2_dom"/>
</dbReference>
<dbReference type="InterPro" id="IPR013785">
    <property type="entry name" value="Aldolase_TIM"/>
</dbReference>
<evidence type="ECO:0000256" key="20">
    <source>
        <dbReference type="PIRSR" id="PIRSR000187-2"/>
    </source>
</evidence>
<dbReference type="CDD" id="cd02808">
    <property type="entry name" value="GltS_FMN"/>
    <property type="match status" value="1"/>
</dbReference>
<dbReference type="Gene3D" id="3.40.50.720">
    <property type="entry name" value="NAD(P)-binding Rossmann-like Domain"/>
    <property type="match status" value="1"/>
</dbReference>
<evidence type="ECO:0000256" key="3">
    <source>
        <dbReference type="ARBA" id="ARBA00004802"/>
    </source>
</evidence>
<feature type="region of interest" description="Disordered" evidence="21">
    <location>
        <begin position="425"/>
        <end position="444"/>
    </location>
</feature>
<dbReference type="EMBL" id="CAMXCT020000001">
    <property type="protein sequence ID" value="CAL1125514.1"/>
    <property type="molecule type" value="Genomic_DNA"/>
</dbReference>
<dbReference type="GO" id="GO:0006537">
    <property type="term" value="P:glutamate biosynthetic process"/>
    <property type="evidence" value="ECO:0007669"/>
    <property type="project" value="UniProtKB-KW"/>
</dbReference>
<evidence type="ECO:0000259" key="22">
    <source>
        <dbReference type="PROSITE" id="PS51278"/>
    </source>
</evidence>
<dbReference type="Pfam" id="PF01645">
    <property type="entry name" value="Glu_synthase"/>
    <property type="match status" value="1"/>
</dbReference>
<keyword evidence="25" id="KW-1185">Reference proteome</keyword>
<comment type="pathway">
    <text evidence="4">Nitrogen metabolism.</text>
</comment>
<dbReference type="FunFam" id="2.160.20.60:FF:000001">
    <property type="entry name" value="Glutamate synthase, large subunit"/>
    <property type="match status" value="1"/>
</dbReference>
<dbReference type="Pfam" id="PF04898">
    <property type="entry name" value="Glu_syn_central"/>
    <property type="match status" value="1"/>
</dbReference>
<evidence type="ECO:0000256" key="19">
    <source>
        <dbReference type="ARBA" id="ARBA00048867"/>
    </source>
</evidence>
<proteinExistence type="inferred from homology"/>
<comment type="catalytic activity">
    <reaction evidence="19">
        <text>2 L-glutamate + NAD(+) = L-glutamine + 2-oxoglutarate + NADH + H(+)</text>
        <dbReference type="Rhea" id="RHEA:13753"/>
        <dbReference type="ChEBI" id="CHEBI:15378"/>
        <dbReference type="ChEBI" id="CHEBI:16810"/>
        <dbReference type="ChEBI" id="CHEBI:29985"/>
        <dbReference type="ChEBI" id="CHEBI:57540"/>
        <dbReference type="ChEBI" id="CHEBI:57945"/>
        <dbReference type="ChEBI" id="CHEBI:58359"/>
        <dbReference type="EC" id="1.4.1.14"/>
    </reaction>
</comment>
<evidence type="ECO:0000256" key="10">
    <source>
        <dbReference type="ARBA" id="ARBA00022723"/>
    </source>
</evidence>
<dbReference type="SUPFAM" id="SSF69336">
    <property type="entry name" value="Alpha subunit of glutamate synthase, C-terminal domain"/>
    <property type="match status" value="1"/>
</dbReference>
<name>A0A9P1FCW0_9DINO</name>
<dbReference type="FunFam" id="3.20.20.70:FF:000053">
    <property type="entry name" value="Glutamate synthase large subunit"/>
    <property type="match status" value="1"/>
</dbReference>
<dbReference type="Proteomes" id="UP001152797">
    <property type="component" value="Unassembled WGS sequence"/>
</dbReference>
<dbReference type="Pfam" id="PF01493">
    <property type="entry name" value="GXGXG"/>
    <property type="match status" value="1"/>
</dbReference>
<dbReference type="SUPFAM" id="SSF51395">
    <property type="entry name" value="FMN-linked oxidoreductases"/>
    <property type="match status" value="1"/>
</dbReference>
<feature type="binding site" evidence="20">
    <location>
        <position position="1118"/>
    </location>
    <ligand>
        <name>[3Fe-4S] cluster</name>
        <dbReference type="ChEBI" id="CHEBI:21137"/>
    </ligand>
</feature>
<dbReference type="GO" id="GO:0051538">
    <property type="term" value="F:3 iron, 4 sulfur cluster binding"/>
    <property type="evidence" value="ECO:0007669"/>
    <property type="project" value="UniProtKB-KW"/>
</dbReference>
<reference evidence="23" key="1">
    <citation type="submission" date="2022-10" db="EMBL/GenBank/DDBJ databases">
        <authorList>
            <person name="Chen Y."/>
            <person name="Dougan E. K."/>
            <person name="Chan C."/>
            <person name="Rhodes N."/>
            <person name="Thang M."/>
        </authorList>
    </citation>
    <scope>NUCLEOTIDE SEQUENCE</scope>
</reference>
<dbReference type="InterPro" id="IPR006982">
    <property type="entry name" value="Glu_synth_centr_N"/>
</dbReference>
<dbReference type="EMBL" id="CAMXCT030000001">
    <property type="protein sequence ID" value="CAL4759451.1"/>
    <property type="molecule type" value="Genomic_DNA"/>
</dbReference>
<evidence type="ECO:0000313" key="25">
    <source>
        <dbReference type="Proteomes" id="UP001152797"/>
    </source>
</evidence>
<comment type="cofactor">
    <cofactor evidence="1">
        <name>FMN</name>
        <dbReference type="ChEBI" id="CHEBI:58210"/>
    </cofactor>
</comment>
<dbReference type="Pfam" id="PF07992">
    <property type="entry name" value="Pyr_redox_2"/>
    <property type="match status" value="1"/>
</dbReference>
<comment type="cofactor">
    <cofactor evidence="20">
        <name>[3Fe-4S] cluster</name>
        <dbReference type="ChEBI" id="CHEBI:21137"/>
    </cofactor>
    <text evidence="20">Binds 1 [3Fe-4S] cluster.</text>
</comment>
<dbReference type="SUPFAM" id="SSF56235">
    <property type="entry name" value="N-terminal nucleophile aminohydrolases (Ntn hydrolases)"/>
    <property type="match status" value="1"/>
</dbReference>
<dbReference type="InterPro" id="IPR012220">
    <property type="entry name" value="Glu_synth_euk"/>
</dbReference>
<dbReference type="NCBIfam" id="NF008730">
    <property type="entry name" value="PRK11750.1"/>
    <property type="match status" value="1"/>
</dbReference>
<keyword evidence="15 20" id="KW-0411">Iron-sulfur</keyword>
<comment type="pathway">
    <text evidence="5">Amino-acid biosynthesis; L-glutamate biosynthesis via GLT pathway; L-glutamate from 2-oxoglutarate and L-glutamine (NAD(+) route): step 1/1.</text>
</comment>
<dbReference type="EMBL" id="CAMXCT010000001">
    <property type="protein sequence ID" value="CAI3972139.1"/>
    <property type="molecule type" value="Genomic_DNA"/>
</dbReference>
<dbReference type="InterPro" id="IPR036485">
    <property type="entry name" value="Glu_synth_asu_C_sf"/>
</dbReference>
<evidence type="ECO:0000256" key="16">
    <source>
        <dbReference type="ARBA" id="ARBA00023164"/>
    </source>
</evidence>
<evidence type="ECO:0000256" key="11">
    <source>
        <dbReference type="ARBA" id="ARBA00022827"/>
    </source>
</evidence>
<keyword evidence="14" id="KW-0408">Iron</keyword>
<dbReference type="InterPro" id="IPR006005">
    <property type="entry name" value="Glut_synth_ssu1"/>
</dbReference>
<feature type="compositionally biased region" description="Polar residues" evidence="21">
    <location>
        <begin position="430"/>
        <end position="444"/>
    </location>
</feature>
<evidence type="ECO:0000313" key="24">
    <source>
        <dbReference type="EMBL" id="CAL4759451.1"/>
    </source>
</evidence>
<comment type="cofactor">
    <cofactor evidence="2">
        <name>FAD</name>
        <dbReference type="ChEBI" id="CHEBI:57692"/>
    </cofactor>
</comment>
<keyword evidence="7" id="KW-0028">Amino-acid biosynthesis</keyword>
<dbReference type="InterPro" id="IPR036188">
    <property type="entry name" value="FAD/NAD-bd_sf"/>
</dbReference>
<dbReference type="GO" id="GO:0050660">
    <property type="term" value="F:flavin adenine dinucleotide binding"/>
    <property type="evidence" value="ECO:0007669"/>
    <property type="project" value="InterPro"/>
</dbReference>
<comment type="similarity">
    <text evidence="6">Belongs to the glutamate synthase family.</text>
</comment>
<keyword evidence="8" id="KW-0285">Flavoprotein</keyword>